<comment type="caution">
    <text evidence="6">The sequence shown here is derived from an EMBL/GenBank/DDBJ whole genome shotgun (WGS) entry which is preliminary data.</text>
</comment>
<evidence type="ECO:0000256" key="4">
    <source>
        <dbReference type="SAM" id="MobiDB-lite"/>
    </source>
</evidence>
<gene>
    <name evidence="6" type="ORF">E8E13_002703</name>
</gene>
<dbReference type="InterPro" id="IPR006680">
    <property type="entry name" value="Amidohydro-rel"/>
</dbReference>
<dbReference type="GO" id="GO:0019748">
    <property type="term" value="P:secondary metabolic process"/>
    <property type="evidence" value="ECO:0007669"/>
    <property type="project" value="TreeGrafter"/>
</dbReference>
<evidence type="ECO:0000313" key="6">
    <source>
        <dbReference type="EMBL" id="KAF2996825.1"/>
    </source>
</evidence>
<dbReference type="GO" id="GO:0005829">
    <property type="term" value="C:cytosol"/>
    <property type="evidence" value="ECO:0007669"/>
    <property type="project" value="TreeGrafter"/>
</dbReference>
<dbReference type="PANTHER" id="PTHR21240:SF30">
    <property type="entry name" value="AMIDOHYDROLASE-RELATED DOMAIN-CONTAINING PROTEIN-RELATED"/>
    <property type="match status" value="1"/>
</dbReference>
<dbReference type="PANTHER" id="PTHR21240">
    <property type="entry name" value="2-AMINO-3-CARBOXYLMUCONATE-6-SEMIALDEHYDE DECARBOXYLASE"/>
    <property type="match status" value="1"/>
</dbReference>
<keyword evidence="2 3" id="KW-0456">Lyase</keyword>
<dbReference type="SUPFAM" id="SSF51556">
    <property type="entry name" value="Metallo-dependent hydrolases"/>
    <property type="match status" value="1"/>
</dbReference>
<proteinExistence type="inferred from homology"/>
<feature type="region of interest" description="Disordered" evidence="4">
    <location>
        <begin position="352"/>
        <end position="388"/>
    </location>
</feature>
<evidence type="ECO:0000256" key="1">
    <source>
        <dbReference type="ARBA" id="ARBA00022793"/>
    </source>
</evidence>
<keyword evidence="1 3" id="KW-0210">Decarboxylase</keyword>
<evidence type="ECO:0000256" key="3">
    <source>
        <dbReference type="RuleBase" id="RU366045"/>
    </source>
</evidence>
<sequence length="388" mass="42514">MLSPSLEAEAIASGIAKVAPDILSKLLDVGAGRLAAMDAGRISVQVLSQPAAVGSEDPEGCRQANDYLRDVIAANPTRFAGFAVLPMAFPDQAAAELNRSVTELGLKGAMIFNHLKNGTYYDGEQFVPVFEMAQELDVPLYLHPAPPATDVAAKLYAGNYSASVAGRIGTGAWGWHVDVGLHVVRLYGAGLFTRFPRLKIIIGHNGEDLPMFIDRIESQGLRNDTAFNMQLLQEFGSSTSYVIHSGQYAKYADLEAAAWEHCSNGKNDHDYYVHFHAELETNCARQLIFERWNAGVYFAPNYLTEGVLKVVPHFKPALLPQTAMGRGPLRYKGDGLSDDSDEDYFDDEAWFTQISQPKPSSVVVGGNQRTQQRTKSTSAQHKEDTSQR</sequence>
<reference evidence="6" key="1">
    <citation type="submission" date="2019-04" db="EMBL/GenBank/DDBJ databases">
        <title>Sequencing of skin fungus with MAO and IRED activity.</title>
        <authorList>
            <person name="Marsaioli A.J."/>
            <person name="Bonatto J.M.C."/>
            <person name="Reis Junior O."/>
        </authorList>
    </citation>
    <scope>NUCLEOTIDE SEQUENCE</scope>
    <source>
        <strain evidence="6">30M1</strain>
    </source>
</reference>
<dbReference type="InterPro" id="IPR032465">
    <property type="entry name" value="ACMSD"/>
</dbReference>
<dbReference type="GO" id="GO:0016787">
    <property type="term" value="F:hydrolase activity"/>
    <property type="evidence" value="ECO:0007669"/>
    <property type="project" value="InterPro"/>
</dbReference>
<dbReference type="InterPro" id="IPR032466">
    <property type="entry name" value="Metal_Hydrolase"/>
</dbReference>
<organism evidence="6 7">
    <name type="scientific">Curvularia kusanoi</name>
    <name type="common">Cochliobolus kusanoi</name>
    <dbReference type="NCBI Taxonomy" id="90978"/>
    <lineage>
        <taxon>Eukaryota</taxon>
        <taxon>Fungi</taxon>
        <taxon>Dikarya</taxon>
        <taxon>Ascomycota</taxon>
        <taxon>Pezizomycotina</taxon>
        <taxon>Dothideomycetes</taxon>
        <taxon>Pleosporomycetidae</taxon>
        <taxon>Pleosporales</taxon>
        <taxon>Pleosporineae</taxon>
        <taxon>Pleosporaceae</taxon>
        <taxon>Curvularia</taxon>
    </lineage>
</organism>
<feature type="compositionally biased region" description="Polar residues" evidence="4">
    <location>
        <begin position="367"/>
        <end position="379"/>
    </location>
</feature>
<dbReference type="AlphaFoldDB" id="A0A9P4T805"/>
<dbReference type="Proteomes" id="UP000801428">
    <property type="component" value="Unassembled WGS sequence"/>
</dbReference>
<accession>A0A9P4T805</accession>
<dbReference type="OrthoDB" id="432010at2759"/>
<protein>
    <recommendedName>
        <fullName evidence="5">Amidohydrolase-related domain-containing protein</fullName>
    </recommendedName>
</protein>
<dbReference type="GO" id="GO:0016831">
    <property type="term" value="F:carboxy-lyase activity"/>
    <property type="evidence" value="ECO:0007669"/>
    <property type="project" value="UniProtKB-KW"/>
</dbReference>
<evidence type="ECO:0000259" key="5">
    <source>
        <dbReference type="Pfam" id="PF04909"/>
    </source>
</evidence>
<dbReference type="Pfam" id="PF04909">
    <property type="entry name" value="Amidohydro_2"/>
    <property type="match status" value="1"/>
</dbReference>
<feature type="domain" description="Amidohydrolase-related" evidence="5">
    <location>
        <begin position="51"/>
        <end position="207"/>
    </location>
</feature>
<dbReference type="Gene3D" id="3.20.20.140">
    <property type="entry name" value="Metal-dependent hydrolases"/>
    <property type="match status" value="1"/>
</dbReference>
<evidence type="ECO:0000256" key="2">
    <source>
        <dbReference type="ARBA" id="ARBA00023239"/>
    </source>
</evidence>
<name>A0A9P4T805_CURKU</name>
<dbReference type="EMBL" id="SWKU01000025">
    <property type="protein sequence ID" value="KAF2996825.1"/>
    <property type="molecule type" value="Genomic_DNA"/>
</dbReference>
<comment type="similarity">
    <text evidence="3">Belongs to the metallo-dependent hydrolases superfamily.</text>
</comment>
<keyword evidence="7" id="KW-1185">Reference proteome</keyword>
<evidence type="ECO:0000313" key="7">
    <source>
        <dbReference type="Proteomes" id="UP000801428"/>
    </source>
</evidence>